<comment type="similarity">
    <text evidence="2">Belongs to the DNase II family.</text>
</comment>
<dbReference type="PANTHER" id="PTHR10858:SF23">
    <property type="entry name" value="DEOXYRIBONUCLEASE II"/>
    <property type="match status" value="1"/>
</dbReference>
<evidence type="ECO:0000256" key="3">
    <source>
        <dbReference type="ARBA" id="ARBA00012036"/>
    </source>
</evidence>
<comment type="caution">
    <text evidence="7">The sequence shown here is derived from an EMBL/GenBank/DDBJ whole genome shotgun (WGS) entry which is preliminary data.</text>
</comment>
<sequence>MLLLLSLVLVLSCADGVSVSCKNEKNEDVDWFILYKEPNGLKYIYQDESGLREPAGDVTDVLVNTLSPMLKSARNMDASFGFLSYNDQPPGCSSTTSGHSKGENDNQRRTTIRLNNQGQTKSKKYLVPEKLGRVELSKSGYVCTHECVPVGLVMGDSQSKEALWMVHSTPQFPYRRDQNHFWPDSGKVRAQTFMCVSLNYDDLETVGLHLQNIKALVYDYDLPAGFPKGLDDSVQKTTTDTRDTTRQGTMFPLSTRKAKQLSILAKKNDRTAAAGDLYVQLSIALQSDMAAQTYGGQHGRDKSFCTGTFQVLNVKKLLSWDPNQDHSKWAVTTTDWTCIGDSNRAPTQYERPGGALCINDQDVTYAFMGIMQEVEEC</sequence>
<comment type="catalytic activity">
    <reaction evidence="1">
        <text>Endonucleolytic cleavage to nucleoside 3'-phosphates and 3'-phosphooligonucleotide end-products.</text>
        <dbReference type="EC" id="3.1.22.1"/>
    </reaction>
</comment>
<dbReference type="EC" id="3.1.22.1" evidence="3"/>
<keyword evidence="6" id="KW-0732">Signal</keyword>
<feature type="region of interest" description="Disordered" evidence="5">
    <location>
        <begin position="91"/>
        <end position="111"/>
    </location>
</feature>
<evidence type="ECO:0000256" key="1">
    <source>
        <dbReference type="ARBA" id="ARBA00000447"/>
    </source>
</evidence>
<keyword evidence="4" id="KW-0378">Hydrolase</keyword>
<dbReference type="GO" id="GO:0004531">
    <property type="term" value="F:deoxyribonuclease II activity"/>
    <property type="evidence" value="ECO:0007669"/>
    <property type="project" value="UniProtKB-EC"/>
</dbReference>
<evidence type="ECO:0000313" key="8">
    <source>
        <dbReference type="Proteomes" id="UP001460270"/>
    </source>
</evidence>
<evidence type="ECO:0000256" key="5">
    <source>
        <dbReference type="SAM" id="MobiDB-lite"/>
    </source>
</evidence>
<evidence type="ECO:0000256" key="2">
    <source>
        <dbReference type="ARBA" id="ARBA00007527"/>
    </source>
</evidence>
<feature type="chain" id="PRO_5043317736" description="deoxyribonuclease II" evidence="6">
    <location>
        <begin position="17"/>
        <end position="377"/>
    </location>
</feature>
<protein>
    <recommendedName>
        <fullName evidence="3">deoxyribonuclease II</fullName>
        <ecNumber evidence="3">3.1.22.1</ecNumber>
    </recommendedName>
</protein>
<dbReference type="Proteomes" id="UP001460270">
    <property type="component" value="Unassembled WGS sequence"/>
</dbReference>
<dbReference type="InterPro" id="IPR004947">
    <property type="entry name" value="DNase_II"/>
</dbReference>
<dbReference type="AlphaFoldDB" id="A0AAW0Q1M1"/>
<evidence type="ECO:0000313" key="7">
    <source>
        <dbReference type="EMBL" id="KAK7938497.1"/>
    </source>
</evidence>
<keyword evidence="8" id="KW-1185">Reference proteome</keyword>
<gene>
    <name evidence="7" type="ORF">WMY93_001823</name>
</gene>
<feature type="signal peptide" evidence="6">
    <location>
        <begin position="1"/>
        <end position="16"/>
    </location>
</feature>
<accession>A0AAW0Q1M1</accession>
<evidence type="ECO:0000256" key="4">
    <source>
        <dbReference type="ARBA" id="ARBA00022801"/>
    </source>
</evidence>
<name>A0AAW0Q1M1_9GOBI</name>
<proteinExistence type="inferred from homology"/>
<evidence type="ECO:0000256" key="6">
    <source>
        <dbReference type="SAM" id="SignalP"/>
    </source>
</evidence>
<dbReference type="PANTHER" id="PTHR10858">
    <property type="entry name" value="DEOXYRIBONUCLEASE II"/>
    <property type="match status" value="1"/>
</dbReference>
<organism evidence="7 8">
    <name type="scientific">Mugilogobius chulae</name>
    <name type="common">yellowstripe goby</name>
    <dbReference type="NCBI Taxonomy" id="88201"/>
    <lineage>
        <taxon>Eukaryota</taxon>
        <taxon>Metazoa</taxon>
        <taxon>Chordata</taxon>
        <taxon>Craniata</taxon>
        <taxon>Vertebrata</taxon>
        <taxon>Euteleostomi</taxon>
        <taxon>Actinopterygii</taxon>
        <taxon>Neopterygii</taxon>
        <taxon>Teleostei</taxon>
        <taxon>Neoteleostei</taxon>
        <taxon>Acanthomorphata</taxon>
        <taxon>Gobiaria</taxon>
        <taxon>Gobiiformes</taxon>
        <taxon>Gobioidei</taxon>
        <taxon>Gobiidae</taxon>
        <taxon>Gobionellinae</taxon>
        <taxon>Mugilogobius</taxon>
    </lineage>
</organism>
<dbReference type="Pfam" id="PF03265">
    <property type="entry name" value="DNase_II"/>
    <property type="match status" value="2"/>
</dbReference>
<dbReference type="GO" id="GO:0006309">
    <property type="term" value="P:apoptotic DNA fragmentation"/>
    <property type="evidence" value="ECO:0007669"/>
    <property type="project" value="TreeGrafter"/>
</dbReference>
<dbReference type="EMBL" id="JBBPFD010000002">
    <property type="protein sequence ID" value="KAK7938497.1"/>
    <property type="molecule type" value="Genomic_DNA"/>
</dbReference>
<reference evidence="8" key="1">
    <citation type="submission" date="2024-04" db="EMBL/GenBank/DDBJ databases">
        <title>Salinicola lusitanus LLJ914,a marine bacterium isolated from the Okinawa Trough.</title>
        <authorList>
            <person name="Li J."/>
        </authorList>
    </citation>
    <scope>NUCLEOTIDE SEQUENCE [LARGE SCALE GENOMIC DNA]</scope>
</reference>